<feature type="signal peptide" evidence="1">
    <location>
        <begin position="1"/>
        <end position="17"/>
    </location>
</feature>
<dbReference type="AlphaFoldDB" id="A0A147BWS9"/>
<reference evidence="2" key="1">
    <citation type="journal article" date="2018" name="PLoS Negl. Trop. Dis.">
        <title>Sialome diversity of ticks revealed by RNAseq of single tick salivary glands.</title>
        <authorList>
            <person name="Perner J."/>
            <person name="Kropackova S."/>
            <person name="Kopacek P."/>
            <person name="Ribeiro J.M."/>
        </authorList>
    </citation>
    <scope>NUCLEOTIDE SEQUENCE</scope>
    <source>
        <strain evidence="2">Siblings of single egg batch collected in Ceske Budejovice</strain>
        <tissue evidence="2">Salivary glands</tissue>
    </source>
</reference>
<dbReference type="SUPFAM" id="SSF50814">
    <property type="entry name" value="Lipocalins"/>
    <property type="match status" value="1"/>
</dbReference>
<protein>
    <submittedName>
        <fullName evidence="2">Putative salivary lipocalin</fullName>
    </submittedName>
</protein>
<dbReference type="Gene3D" id="2.40.128.20">
    <property type="match status" value="1"/>
</dbReference>
<sequence length="197" mass="23394">MLVFLCVVAALLAFSDAAKLSEEQREELQVKSSVNAWLLFTDEPTHYLLYRSIENDTAYGGFKPCVNMSLKQCWDSSMNLWYNFYYQDIPANALWPDSYMWIKVKDSIEQKDEMDIDYDYYYEGYKSYRLLFTDYRTCFTLQRDHDKTLQVWMIGSTNTTRINETCHSTYNETLNNTGHNLEIPRYYIYNETICGTK</sequence>
<accession>A0A147BWS9</accession>
<keyword evidence="1" id="KW-0732">Signal</keyword>
<dbReference type="GO" id="GO:0030682">
    <property type="term" value="P:symbiont-mediated perturbation of host defenses"/>
    <property type="evidence" value="ECO:0007669"/>
    <property type="project" value="InterPro"/>
</dbReference>
<evidence type="ECO:0000256" key="1">
    <source>
        <dbReference type="SAM" id="SignalP"/>
    </source>
</evidence>
<proteinExistence type="predicted"/>
<dbReference type="InterPro" id="IPR002970">
    <property type="entry name" value="Tick_his-bd"/>
</dbReference>
<dbReference type="GO" id="GO:0043176">
    <property type="term" value="F:amine binding"/>
    <property type="evidence" value="ECO:0007669"/>
    <property type="project" value="InterPro"/>
</dbReference>
<dbReference type="Pfam" id="PF02098">
    <property type="entry name" value="His_binding"/>
    <property type="match status" value="1"/>
</dbReference>
<evidence type="ECO:0000313" key="2">
    <source>
        <dbReference type="EMBL" id="JAR94952.1"/>
    </source>
</evidence>
<organism evidence="2">
    <name type="scientific">Ixodes ricinus</name>
    <name type="common">Common tick</name>
    <name type="synonym">Acarus ricinus</name>
    <dbReference type="NCBI Taxonomy" id="34613"/>
    <lineage>
        <taxon>Eukaryota</taxon>
        <taxon>Metazoa</taxon>
        <taxon>Ecdysozoa</taxon>
        <taxon>Arthropoda</taxon>
        <taxon>Chelicerata</taxon>
        <taxon>Arachnida</taxon>
        <taxon>Acari</taxon>
        <taxon>Parasitiformes</taxon>
        <taxon>Ixodida</taxon>
        <taxon>Ixodoidea</taxon>
        <taxon>Ixodidae</taxon>
        <taxon>Ixodinae</taxon>
        <taxon>Ixodes</taxon>
    </lineage>
</organism>
<name>A0A147BWS9_IXORI</name>
<dbReference type="InterPro" id="IPR012674">
    <property type="entry name" value="Calycin"/>
</dbReference>
<dbReference type="EMBL" id="GEGO01000452">
    <property type="protein sequence ID" value="JAR94952.1"/>
    <property type="molecule type" value="Transcribed_RNA"/>
</dbReference>
<feature type="chain" id="PRO_5007543152" evidence="1">
    <location>
        <begin position="18"/>
        <end position="197"/>
    </location>
</feature>